<proteinExistence type="predicted"/>
<dbReference type="Gene3D" id="1.25.40.420">
    <property type="match status" value="1"/>
</dbReference>
<dbReference type="PANTHER" id="PTHR45774">
    <property type="entry name" value="BTB/POZ DOMAIN-CONTAINING"/>
    <property type="match status" value="1"/>
</dbReference>
<dbReference type="SMART" id="SM00875">
    <property type="entry name" value="BACK"/>
    <property type="match status" value="1"/>
</dbReference>
<accession>A0A7R8CGC7</accession>
<name>A0A7R8CGC7_LEPSM</name>
<evidence type="ECO:0000313" key="2">
    <source>
        <dbReference type="EMBL" id="CAF2774922.1"/>
    </source>
</evidence>
<organism evidence="2 3">
    <name type="scientific">Lepeophtheirus salmonis</name>
    <name type="common">Salmon louse</name>
    <name type="synonym">Caligus salmonis</name>
    <dbReference type="NCBI Taxonomy" id="72036"/>
    <lineage>
        <taxon>Eukaryota</taxon>
        <taxon>Metazoa</taxon>
        <taxon>Ecdysozoa</taxon>
        <taxon>Arthropoda</taxon>
        <taxon>Crustacea</taxon>
        <taxon>Multicrustacea</taxon>
        <taxon>Hexanauplia</taxon>
        <taxon>Copepoda</taxon>
        <taxon>Siphonostomatoida</taxon>
        <taxon>Caligidae</taxon>
        <taxon>Lepeophtheirus</taxon>
    </lineage>
</organism>
<dbReference type="InterPro" id="IPR011705">
    <property type="entry name" value="BACK"/>
</dbReference>
<dbReference type="AlphaFoldDB" id="A0A7R8CGC7"/>
<feature type="compositionally biased region" description="Basic and acidic residues" evidence="1">
    <location>
        <begin position="214"/>
        <end position="224"/>
    </location>
</feature>
<keyword evidence="3" id="KW-1185">Reference proteome</keyword>
<feature type="region of interest" description="Disordered" evidence="1">
    <location>
        <begin position="194"/>
        <end position="224"/>
    </location>
</feature>
<dbReference type="EMBL" id="HG994580">
    <property type="protein sequence ID" value="CAF2774922.1"/>
    <property type="molecule type" value="Genomic_DNA"/>
</dbReference>
<reference evidence="2" key="1">
    <citation type="submission" date="2021-02" db="EMBL/GenBank/DDBJ databases">
        <authorList>
            <person name="Bekaert M."/>
        </authorList>
    </citation>
    <scope>NUCLEOTIDE SEQUENCE</scope>
    <source>
        <strain evidence="2">IoA-00</strain>
    </source>
</reference>
<dbReference type="OrthoDB" id="45365at2759"/>
<dbReference type="PANTHER" id="PTHR45774:SF3">
    <property type="entry name" value="BTB (POZ) DOMAIN-CONTAINING 2B-RELATED"/>
    <property type="match status" value="1"/>
</dbReference>
<dbReference type="GO" id="GO:0022008">
    <property type="term" value="P:neurogenesis"/>
    <property type="evidence" value="ECO:0007669"/>
    <property type="project" value="TreeGrafter"/>
</dbReference>
<sequence length="285" mass="32486">MFHQSERSEFFLSDVTPKAFDTMLNEENVTPEDAPAALYYPNKFNLVQLKKKYIGFIERNWSQVNVCKLYSEAKLYDVLELTPLLKVGIVSNASEVLNSQSFLDIDRSALQSILSANELDIFQAALRWTQKQEGENLRDKLGGSLFSIPFPLLSASDFVHQVVHSQLLKTEEIIDVLEWIEQPSADAKTLCKMRNNAPNGKSSLMKYKPKRKQSSFDKSHHEEDLSKTLEKANRLLDVKAALEQMTVSNKKKKKRALHIGKEDMLVGRFDDSTEASIVHAEFFNV</sequence>
<dbReference type="GO" id="GO:0005829">
    <property type="term" value="C:cytosol"/>
    <property type="evidence" value="ECO:0007669"/>
    <property type="project" value="TreeGrafter"/>
</dbReference>
<evidence type="ECO:0000313" key="3">
    <source>
        <dbReference type="Proteomes" id="UP000675881"/>
    </source>
</evidence>
<dbReference type="Proteomes" id="UP000675881">
    <property type="component" value="Chromosome 1"/>
</dbReference>
<evidence type="ECO:0000256" key="1">
    <source>
        <dbReference type="SAM" id="MobiDB-lite"/>
    </source>
</evidence>
<protein>
    <submittedName>
        <fullName evidence="2">(salmon louse) hypothetical protein</fullName>
    </submittedName>
</protein>
<dbReference type="Pfam" id="PF07707">
    <property type="entry name" value="BACK"/>
    <property type="match status" value="1"/>
</dbReference>
<gene>
    <name evidence="2" type="ORF">LSAA_2171</name>
</gene>